<reference evidence="8" key="1">
    <citation type="submission" date="2021-01" db="EMBL/GenBank/DDBJ databases">
        <title>Whole genome shotgun sequence of Rugosimonospora africana NBRC 104875.</title>
        <authorList>
            <person name="Komaki H."/>
            <person name="Tamura T."/>
        </authorList>
    </citation>
    <scope>NUCLEOTIDE SEQUENCE</scope>
    <source>
        <strain evidence="8">NBRC 104875</strain>
    </source>
</reference>
<evidence type="ECO:0000259" key="7">
    <source>
        <dbReference type="PROSITE" id="PS51198"/>
    </source>
</evidence>
<organism evidence="8 9">
    <name type="scientific">Rugosimonospora africana</name>
    <dbReference type="NCBI Taxonomy" id="556532"/>
    <lineage>
        <taxon>Bacteria</taxon>
        <taxon>Bacillati</taxon>
        <taxon>Actinomycetota</taxon>
        <taxon>Actinomycetes</taxon>
        <taxon>Micromonosporales</taxon>
        <taxon>Micromonosporaceae</taxon>
        <taxon>Rugosimonospora</taxon>
    </lineage>
</organism>
<dbReference type="Pfam" id="PF13538">
    <property type="entry name" value="UvrD_C_2"/>
    <property type="match status" value="1"/>
</dbReference>
<evidence type="ECO:0000256" key="3">
    <source>
        <dbReference type="ARBA" id="ARBA00022806"/>
    </source>
</evidence>
<dbReference type="GO" id="GO:0016787">
    <property type="term" value="F:hydrolase activity"/>
    <property type="evidence" value="ECO:0007669"/>
    <property type="project" value="UniProtKB-UniRule"/>
</dbReference>
<evidence type="ECO:0000313" key="9">
    <source>
        <dbReference type="Proteomes" id="UP000642748"/>
    </source>
</evidence>
<dbReference type="InterPro" id="IPR000212">
    <property type="entry name" value="DNA_helicase_UvrD/REP"/>
</dbReference>
<keyword evidence="9" id="KW-1185">Reference proteome</keyword>
<dbReference type="GO" id="GO:0005524">
    <property type="term" value="F:ATP binding"/>
    <property type="evidence" value="ECO:0007669"/>
    <property type="project" value="UniProtKB-UniRule"/>
</dbReference>
<evidence type="ECO:0000256" key="2">
    <source>
        <dbReference type="ARBA" id="ARBA00022801"/>
    </source>
</evidence>
<dbReference type="GO" id="GO:0000725">
    <property type="term" value="P:recombinational repair"/>
    <property type="evidence" value="ECO:0007669"/>
    <property type="project" value="TreeGrafter"/>
</dbReference>
<keyword evidence="4 5" id="KW-0067">ATP-binding</keyword>
<dbReference type="InterPro" id="IPR014016">
    <property type="entry name" value="UvrD-like_ATP-bd"/>
</dbReference>
<accession>A0A8J3QR60</accession>
<sequence length="886" mass="96079">MNRMGDNRMDDNRMSDNRRDHGRRDHGRTDDGRIDDHAHGTDDIDREQTYVSMLYGRLDAMRGHARDLLTGALAQTGGTQQERSQRDSTIRMHTDRIAQLDAVDSGLCFGRLDLAPSTDSAQPEGSAPLSDSAQPEGSAPPSDSAQPEGAAPSGPAPSAPVTEATKERRYIGRIGIFDEDGDYEPLLVDWRAPAARPFYLATAAAPLGVQRRAHIRTAGRKVVGVDDEVLDLALAASADRHSRYAGLTGEATLLAALNATRTGRMRDIVETIQGEQDRIIRADLGGVLVVQGGPGTGKTAVALHRAAYLLYTYRRELSSRGVLVVGPNTTFLSYISQVLPSLAETGVLLRTPADLYPGVSARRPEPAEAAELKGRTVMVELLANAIRDRQRVPDEALEIVTDRGSLWQDTLRLDPATCAEARERTRRLGRPHNLARPIFDTEIIHALSLQVAERIGTDPYADDPLGGDDAPGDEQLLEEADLAEIRRELRADPAVATALDWLWPILTPQQLLTDLYASADRIATAAPMLTDAQRALLHRDRSADWTVADVPLLDEAVELLGEDDRDATTLAELRRRQQAAYAEGALEILHGSRPIDLEDEIDPEILTATDLLDAGLLGERHEEREYLTAAERAAADRTWAFGHIIVDEAQELSPMAWRLLMRRCPSRSMTLVGDVAQTGDLSGTTSWARVLEPYVGDRWRLAELAVNYRTPAEIMALAGRVLANIDPALPLPRSVRETGIAPELIRVDPAELADRVVETVRREAAGDSGKQDSGRQDSGRREGGGRLGVLVPDGDLAELAATVVDAVPEAAVGDEADLESRVVVLTVRQAKGLEFDSVVVVDPAGIVAGSERGRSDLYVALTRPTQRLTVLCPGDLPAILEAPVAA</sequence>
<evidence type="ECO:0000256" key="1">
    <source>
        <dbReference type="ARBA" id="ARBA00022741"/>
    </source>
</evidence>
<feature type="compositionally biased region" description="Polar residues" evidence="6">
    <location>
        <begin position="117"/>
        <end position="135"/>
    </location>
</feature>
<gene>
    <name evidence="8" type="ORF">Raf01_29940</name>
</gene>
<dbReference type="Gene3D" id="3.40.50.300">
    <property type="entry name" value="P-loop containing nucleotide triphosphate hydrolases"/>
    <property type="match status" value="3"/>
</dbReference>
<dbReference type="InterPro" id="IPR027417">
    <property type="entry name" value="P-loop_NTPase"/>
</dbReference>
<feature type="binding site" evidence="5">
    <location>
        <begin position="292"/>
        <end position="299"/>
    </location>
    <ligand>
        <name>ATP</name>
        <dbReference type="ChEBI" id="CHEBI:30616"/>
    </ligand>
</feature>
<dbReference type="GO" id="GO:0043138">
    <property type="term" value="F:3'-5' DNA helicase activity"/>
    <property type="evidence" value="ECO:0007669"/>
    <property type="project" value="TreeGrafter"/>
</dbReference>
<dbReference type="SUPFAM" id="SSF52540">
    <property type="entry name" value="P-loop containing nucleoside triphosphate hydrolases"/>
    <property type="match status" value="1"/>
</dbReference>
<dbReference type="GO" id="GO:0003677">
    <property type="term" value="F:DNA binding"/>
    <property type="evidence" value="ECO:0007669"/>
    <property type="project" value="InterPro"/>
</dbReference>
<feature type="domain" description="UvrD-like helicase ATP-binding" evidence="7">
    <location>
        <begin position="271"/>
        <end position="711"/>
    </location>
</feature>
<feature type="region of interest" description="Disordered" evidence="6">
    <location>
        <begin position="1"/>
        <end position="41"/>
    </location>
</feature>
<keyword evidence="2 5" id="KW-0378">Hydrolase</keyword>
<dbReference type="PANTHER" id="PTHR11070">
    <property type="entry name" value="UVRD / RECB / PCRA DNA HELICASE FAMILY MEMBER"/>
    <property type="match status" value="1"/>
</dbReference>
<dbReference type="AlphaFoldDB" id="A0A8J3QR60"/>
<feature type="region of interest" description="Disordered" evidence="6">
    <location>
        <begin position="761"/>
        <end position="787"/>
    </location>
</feature>
<dbReference type="Proteomes" id="UP000642748">
    <property type="component" value="Unassembled WGS sequence"/>
</dbReference>
<feature type="compositionally biased region" description="Low complexity" evidence="6">
    <location>
        <begin position="144"/>
        <end position="153"/>
    </location>
</feature>
<keyword evidence="3 5" id="KW-0347">Helicase</keyword>
<evidence type="ECO:0000313" key="8">
    <source>
        <dbReference type="EMBL" id="GIH14822.1"/>
    </source>
</evidence>
<dbReference type="EMBL" id="BONZ01000027">
    <property type="protein sequence ID" value="GIH14822.1"/>
    <property type="molecule type" value="Genomic_DNA"/>
</dbReference>
<evidence type="ECO:0000256" key="5">
    <source>
        <dbReference type="PROSITE-ProRule" id="PRU00560"/>
    </source>
</evidence>
<feature type="compositionally biased region" description="Basic and acidic residues" evidence="6">
    <location>
        <begin position="761"/>
        <end position="784"/>
    </location>
</feature>
<evidence type="ECO:0000256" key="6">
    <source>
        <dbReference type="SAM" id="MobiDB-lite"/>
    </source>
</evidence>
<dbReference type="PROSITE" id="PS51198">
    <property type="entry name" value="UVRD_HELICASE_ATP_BIND"/>
    <property type="match status" value="1"/>
</dbReference>
<name>A0A8J3QR60_9ACTN</name>
<protein>
    <submittedName>
        <fullName evidence="8">DNA helicase</fullName>
    </submittedName>
</protein>
<dbReference type="PANTHER" id="PTHR11070:SF45">
    <property type="entry name" value="DNA 3'-5' HELICASE"/>
    <property type="match status" value="1"/>
</dbReference>
<keyword evidence="1 5" id="KW-0547">Nucleotide-binding</keyword>
<proteinExistence type="predicted"/>
<dbReference type="InterPro" id="IPR027785">
    <property type="entry name" value="UvrD-like_helicase_C"/>
</dbReference>
<feature type="region of interest" description="Disordered" evidence="6">
    <location>
        <begin position="114"/>
        <end position="165"/>
    </location>
</feature>
<evidence type="ECO:0000256" key="4">
    <source>
        <dbReference type="ARBA" id="ARBA00022840"/>
    </source>
</evidence>
<comment type="caution">
    <text evidence="8">The sequence shown here is derived from an EMBL/GenBank/DDBJ whole genome shotgun (WGS) entry which is preliminary data.</text>
</comment>
<dbReference type="GO" id="GO:0005829">
    <property type="term" value="C:cytosol"/>
    <property type="evidence" value="ECO:0007669"/>
    <property type="project" value="TreeGrafter"/>
</dbReference>